<dbReference type="OrthoDB" id="417697at2759"/>
<dbReference type="Proteomes" id="UP000232323">
    <property type="component" value="Unassembled WGS sequence"/>
</dbReference>
<comment type="caution">
    <text evidence="1">The sequence shown here is derived from an EMBL/GenBank/DDBJ whole genome shotgun (WGS) entry which is preliminary data.</text>
</comment>
<sequence>MAAQETSGNSRLKQVLDGIDEINGKDPRIIQVQGQDMPYELAYSKWLTDWVLKLTSGQEPSEELLIVARGQHVKRWTMPRNSYPDGRAPYLKWREDLKKLHSQTVVELMKEVGYSSESCKKVEAMMLKKSLKTDPDAQTVEDALCLVFLQYQFTDLRLKEPEDKMVDILQKTWKKMGEKGRAAALELAPNLCSEELALVQKALA</sequence>
<evidence type="ECO:0000313" key="1">
    <source>
        <dbReference type="EMBL" id="GAX82541.1"/>
    </source>
</evidence>
<dbReference type="Pfam" id="PF13875">
    <property type="entry name" value="DUF4202"/>
    <property type="match status" value="1"/>
</dbReference>
<proteinExistence type="predicted"/>
<dbReference type="PANTHER" id="PTHR41729:SF1">
    <property type="entry name" value="GLUTAMYL-TRNA SYNTHETASE"/>
    <property type="match status" value="1"/>
</dbReference>
<accession>A0A250XHJ5</accession>
<gene>
    <name evidence="1" type="ORF">CEUSTIGMA_g9968.t1</name>
</gene>
<dbReference type="InterPro" id="IPR025255">
    <property type="entry name" value="DUF4202"/>
</dbReference>
<organism evidence="1 2">
    <name type="scientific">Chlamydomonas eustigma</name>
    <dbReference type="NCBI Taxonomy" id="1157962"/>
    <lineage>
        <taxon>Eukaryota</taxon>
        <taxon>Viridiplantae</taxon>
        <taxon>Chlorophyta</taxon>
        <taxon>core chlorophytes</taxon>
        <taxon>Chlorophyceae</taxon>
        <taxon>CS clade</taxon>
        <taxon>Chlamydomonadales</taxon>
        <taxon>Chlamydomonadaceae</taxon>
        <taxon>Chlamydomonas</taxon>
    </lineage>
</organism>
<reference evidence="1 2" key="1">
    <citation type="submission" date="2017-08" db="EMBL/GenBank/DDBJ databases">
        <title>Acidophilic green algal genome provides insights into adaptation to an acidic environment.</title>
        <authorList>
            <person name="Hirooka S."/>
            <person name="Hirose Y."/>
            <person name="Kanesaki Y."/>
            <person name="Higuchi S."/>
            <person name="Fujiwara T."/>
            <person name="Onuma R."/>
            <person name="Era A."/>
            <person name="Ohbayashi R."/>
            <person name="Uzuka A."/>
            <person name="Nozaki H."/>
            <person name="Yoshikawa H."/>
            <person name="Miyagishima S.Y."/>
        </authorList>
    </citation>
    <scope>NUCLEOTIDE SEQUENCE [LARGE SCALE GENOMIC DNA]</scope>
    <source>
        <strain evidence="1 2">NIES-2499</strain>
    </source>
</reference>
<protein>
    <recommendedName>
        <fullName evidence="3">DUF4202 domain-containing protein</fullName>
    </recommendedName>
</protein>
<keyword evidence="2" id="KW-1185">Reference proteome</keyword>
<evidence type="ECO:0000313" key="2">
    <source>
        <dbReference type="Proteomes" id="UP000232323"/>
    </source>
</evidence>
<name>A0A250XHJ5_9CHLO</name>
<dbReference type="PANTHER" id="PTHR41729">
    <property type="entry name" value="GLUTAMYL-TRNA SYNTHETASE"/>
    <property type="match status" value="1"/>
</dbReference>
<dbReference type="AlphaFoldDB" id="A0A250XHJ5"/>
<dbReference type="EMBL" id="BEGY01000082">
    <property type="protein sequence ID" value="GAX82541.1"/>
    <property type="molecule type" value="Genomic_DNA"/>
</dbReference>
<evidence type="ECO:0008006" key="3">
    <source>
        <dbReference type="Google" id="ProtNLM"/>
    </source>
</evidence>